<dbReference type="EMBL" id="CP027845">
    <property type="protein sequence ID" value="AVP87837.1"/>
    <property type="molecule type" value="Genomic_DNA"/>
</dbReference>
<dbReference type="RefSeq" id="WP_106874680.1">
    <property type="nucleotide sequence ID" value="NZ_CP027845.1"/>
</dbReference>
<feature type="repeat" description="ANK" evidence="3">
    <location>
        <begin position="2"/>
        <end position="34"/>
    </location>
</feature>
<sequence length="442" mass="49405">MPNVSEIYSAIKDDDMDAVRSLLKQGVDINSKDSEGFTPLMYSVMRGSRPFRDVKIEEPLIDVSQTVETLINLGANPQDIDKSGLSSLGISLQEGQFNAIRVLLQNGAFNPDNEDYHELLRLIAGFYDYEIRHMPEARSSMLKNLNDATNWLIAYGASIMQSNTSLNYIIDHQCKSTLMGCTQNPIIMLTSLANVLFECEKVIKSEANLEFTLAYEVSESLKLHNLFIMIQKAKDNPAELNKVLDLDYLYLPIEEPTLAQALQYEGFDEVPRLPIDTVGNFVREEMQNAQNLKSMFILLLEVERMHNSLLKLEKLDTNINSLLSELSDLDTLSLIQYVKAVLAEKKGKYLIKWSTQNDAPSQTDSSLKIPNDVISNIAEFLPHKIFGIVAASGKNALSQICVGIMNNALGNDIPETSTAHSDIESFNDSELQDITGKLAEQL</sequence>
<dbReference type="InterPro" id="IPR036770">
    <property type="entry name" value="Ankyrin_rpt-contain_sf"/>
</dbReference>
<evidence type="ECO:0000313" key="4">
    <source>
        <dbReference type="EMBL" id="AVP87837.1"/>
    </source>
</evidence>
<dbReference type="InterPro" id="IPR002110">
    <property type="entry name" value="Ankyrin_rpt"/>
</dbReference>
<evidence type="ECO:0000256" key="3">
    <source>
        <dbReference type="PROSITE-ProRule" id="PRU00023"/>
    </source>
</evidence>
<evidence type="ECO:0000256" key="2">
    <source>
        <dbReference type="ARBA" id="ARBA00023043"/>
    </source>
</evidence>
<dbReference type="SUPFAM" id="SSF48403">
    <property type="entry name" value="Ankyrin repeat"/>
    <property type="match status" value="1"/>
</dbReference>
<accession>A0A2P1P9A5</accession>
<dbReference type="PROSITE" id="PS50088">
    <property type="entry name" value="ANK_REPEAT"/>
    <property type="match status" value="1"/>
</dbReference>
<keyword evidence="5" id="KW-1185">Reference proteome</keyword>
<dbReference type="Proteomes" id="UP000241762">
    <property type="component" value="Chromosome"/>
</dbReference>
<dbReference type="Pfam" id="PF12796">
    <property type="entry name" value="Ank_2"/>
    <property type="match status" value="1"/>
</dbReference>
<dbReference type="SMART" id="SM00248">
    <property type="entry name" value="ANK"/>
    <property type="match status" value="3"/>
</dbReference>
<gene>
    <name evidence="4" type="ORF">phytr_9080</name>
</gene>
<dbReference type="OrthoDB" id="8913683at2"/>
<keyword evidence="2 3" id="KW-0040">ANK repeat</keyword>
<evidence type="ECO:0000256" key="1">
    <source>
        <dbReference type="ARBA" id="ARBA00022737"/>
    </source>
</evidence>
<organism evidence="4 5">
    <name type="scientific">Candidatus Phycorickettsia trachydisci</name>
    <dbReference type="NCBI Taxonomy" id="2115978"/>
    <lineage>
        <taxon>Bacteria</taxon>
        <taxon>Pseudomonadati</taxon>
        <taxon>Pseudomonadota</taxon>
        <taxon>Alphaproteobacteria</taxon>
        <taxon>Rickettsiales</taxon>
        <taxon>Rickettsiaceae</taxon>
        <taxon>Candidatus Phycorickettsia</taxon>
    </lineage>
</organism>
<keyword evidence="1" id="KW-0677">Repeat</keyword>
<reference evidence="4 5" key="1">
    <citation type="submission" date="2018-03" db="EMBL/GenBank/DDBJ databases">
        <title>A gene transfer event suggests a long-term partnership between eustigmatophyte algae and a novel lineage of endosymbiotic bacteria.</title>
        <authorList>
            <person name="Yurchenko T."/>
            <person name="Sevcikova T."/>
            <person name="Pribyl P."/>
            <person name="El Karkouri K."/>
            <person name="Klimes V."/>
            <person name="Amaral R."/>
            <person name="Zbrankova V."/>
            <person name="Kim E."/>
            <person name="Raoult D."/>
            <person name="Santos L.M.A."/>
            <person name="Elias M."/>
        </authorList>
    </citation>
    <scope>NUCLEOTIDE SEQUENCE [LARGE SCALE GENOMIC DNA]</scope>
    <source>
        <strain evidence="4">CCALA 838</strain>
    </source>
</reference>
<dbReference type="InterPro" id="IPR051165">
    <property type="entry name" value="Multifunctional_ANK_Repeat"/>
</dbReference>
<proteinExistence type="predicted"/>
<evidence type="ECO:0000313" key="5">
    <source>
        <dbReference type="Proteomes" id="UP000241762"/>
    </source>
</evidence>
<dbReference type="Gene3D" id="1.25.40.20">
    <property type="entry name" value="Ankyrin repeat-containing domain"/>
    <property type="match status" value="1"/>
</dbReference>
<dbReference type="KEGG" id="ptc:phytr_9080"/>
<dbReference type="PANTHER" id="PTHR24123:SF33">
    <property type="entry name" value="PROTEIN HOS4"/>
    <property type="match status" value="1"/>
</dbReference>
<dbReference type="AlphaFoldDB" id="A0A2P1P9A5"/>
<name>A0A2P1P9A5_9RICK</name>
<protein>
    <submittedName>
        <fullName evidence="4">Uncharacterized protein</fullName>
    </submittedName>
</protein>
<dbReference type="PANTHER" id="PTHR24123">
    <property type="entry name" value="ANKYRIN REPEAT-CONTAINING"/>
    <property type="match status" value="1"/>
</dbReference>